<proteinExistence type="predicted"/>
<dbReference type="PANTHER" id="PTHR45648">
    <property type="entry name" value="GDSL LIPASE/ACYLHYDROLASE FAMILY PROTEIN (AFU_ORTHOLOGUE AFUA_4G14700)"/>
    <property type="match status" value="1"/>
</dbReference>
<dbReference type="PANTHER" id="PTHR45648:SF22">
    <property type="entry name" value="GDSL LIPASE_ACYLHYDROLASE FAMILY PROTEIN (AFU_ORTHOLOGUE AFUA_4G14700)"/>
    <property type="match status" value="1"/>
</dbReference>
<organism evidence="3 4">
    <name type="scientific">Calocera cornea HHB12733</name>
    <dbReference type="NCBI Taxonomy" id="1353952"/>
    <lineage>
        <taxon>Eukaryota</taxon>
        <taxon>Fungi</taxon>
        <taxon>Dikarya</taxon>
        <taxon>Basidiomycota</taxon>
        <taxon>Agaricomycotina</taxon>
        <taxon>Dacrymycetes</taxon>
        <taxon>Dacrymycetales</taxon>
        <taxon>Dacrymycetaceae</taxon>
        <taxon>Calocera</taxon>
    </lineage>
</organism>
<dbReference type="Pfam" id="PF00657">
    <property type="entry name" value="Lipase_GDSL"/>
    <property type="match status" value="1"/>
</dbReference>
<feature type="signal peptide" evidence="2">
    <location>
        <begin position="1"/>
        <end position="23"/>
    </location>
</feature>
<evidence type="ECO:0000256" key="2">
    <source>
        <dbReference type="SAM" id="SignalP"/>
    </source>
</evidence>
<dbReference type="GO" id="GO:0016788">
    <property type="term" value="F:hydrolase activity, acting on ester bonds"/>
    <property type="evidence" value="ECO:0007669"/>
    <property type="project" value="InterPro"/>
</dbReference>
<reference evidence="3 4" key="1">
    <citation type="journal article" date="2016" name="Mol. Biol. Evol.">
        <title>Comparative Genomics of Early-Diverging Mushroom-Forming Fungi Provides Insights into the Origins of Lignocellulose Decay Capabilities.</title>
        <authorList>
            <person name="Nagy L.G."/>
            <person name="Riley R."/>
            <person name="Tritt A."/>
            <person name="Adam C."/>
            <person name="Daum C."/>
            <person name="Floudas D."/>
            <person name="Sun H."/>
            <person name="Yadav J.S."/>
            <person name="Pangilinan J."/>
            <person name="Larsson K.H."/>
            <person name="Matsuura K."/>
            <person name="Barry K."/>
            <person name="Labutti K."/>
            <person name="Kuo R."/>
            <person name="Ohm R.A."/>
            <person name="Bhattacharya S.S."/>
            <person name="Shirouzu T."/>
            <person name="Yoshinaga Y."/>
            <person name="Martin F.M."/>
            <person name="Grigoriev I.V."/>
            <person name="Hibbett D.S."/>
        </authorList>
    </citation>
    <scope>NUCLEOTIDE SEQUENCE [LARGE SCALE GENOMIC DNA]</scope>
    <source>
        <strain evidence="3 4">HHB12733</strain>
    </source>
</reference>
<sequence length="345" mass="38592">MVFCTLLTFLGLACTPPSPRTLGLEDTTLVTFGDSYTDQSRWRYFQDNSSYPPLYYQQVYPPTVRAADGGASWVRYAELYGPLSAHNYAISGATCSNLLTPRRVAGLPWLLGSLRPSVMDYQVEAYASDWVPEFGASPNATLDANNTYYSLWIGTNDVGRHCLLTDDQVPGVTIANVTGCAFEWMRTLYSYGARRFILQNMIPLQLTPAYSELPDPDGTVWPHRHNRTRYNIDMQDLVQTGNALWEQNLPSEISELSGAGAALFDSYGLFMDMYNDPGAFLNGSAPYNITGYYRHHGKNMPGSPDSYLWWDELHPSEQAFRIVAQQIVDTIAGTSAYATYFGTWS</sequence>
<dbReference type="InParanoid" id="A0A165HRY1"/>
<dbReference type="AlphaFoldDB" id="A0A165HRY1"/>
<accession>A0A165HRY1</accession>
<dbReference type="SUPFAM" id="SSF52266">
    <property type="entry name" value="SGNH hydrolase"/>
    <property type="match status" value="1"/>
</dbReference>
<name>A0A165HRY1_9BASI</name>
<evidence type="ECO:0000256" key="1">
    <source>
        <dbReference type="ARBA" id="ARBA00022801"/>
    </source>
</evidence>
<keyword evidence="4" id="KW-1185">Reference proteome</keyword>
<dbReference type="InterPro" id="IPR051058">
    <property type="entry name" value="GDSL_Est/Lipase"/>
</dbReference>
<keyword evidence="2" id="KW-0732">Signal</keyword>
<dbReference type="Proteomes" id="UP000076842">
    <property type="component" value="Unassembled WGS sequence"/>
</dbReference>
<keyword evidence="1" id="KW-0378">Hydrolase</keyword>
<dbReference type="OrthoDB" id="1600564at2759"/>
<dbReference type="Gene3D" id="3.40.50.1110">
    <property type="entry name" value="SGNH hydrolase"/>
    <property type="match status" value="1"/>
</dbReference>
<gene>
    <name evidence="3" type="ORF">CALCODRAFT_515940</name>
</gene>
<dbReference type="InterPro" id="IPR036514">
    <property type="entry name" value="SGNH_hydro_sf"/>
</dbReference>
<dbReference type="EMBL" id="KV423938">
    <property type="protein sequence ID" value="KZT59659.1"/>
    <property type="molecule type" value="Genomic_DNA"/>
</dbReference>
<dbReference type="InterPro" id="IPR001087">
    <property type="entry name" value="GDSL"/>
</dbReference>
<evidence type="ECO:0000313" key="4">
    <source>
        <dbReference type="Proteomes" id="UP000076842"/>
    </source>
</evidence>
<evidence type="ECO:0000313" key="3">
    <source>
        <dbReference type="EMBL" id="KZT59659.1"/>
    </source>
</evidence>
<feature type="chain" id="PRO_5007858826" evidence="2">
    <location>
        <begin position="24"/>
        <end position="345"/>
    </location>
</feature>
<protein>
    <submittedName>
        <fullName evidence="3">Carbohydrate esterase family 16 protein</fullName>
    </submittedName>
</protein>